<dbReference type="InterPro" id="IPR013087">
    <property type="entry name" value="Znf_C2H2_type"/>
</dbReference>
<feature type="compositionally biased region" description="Polar residues" evidence="9">
    <location>
        <begin position="281"/>
        <end position="307"/>
    </location>
</feature>
<evidence type="ECO:0000313" key="12">
    <source>
        <dbReference type="Proteomes" id="UP000664521"/>
    </source>
</evidence>
<dbReference type="OrthoDB" id="8117402at2759"/>
<protein>
    <recommendedName>
        <fullName evidence="10">C2H2-type domain-containing protein</fullName>
    </recommendedName>
</protein>
<sequence>MAPSYESHPSGPSPSSKTKGSGKKEADAINQWTSFREASVASSTLPSKPPAQPKVLHDAQNSKTPGHNPHSAHFSKQFPCTYESCGRRFDNQKSLIIHKDKEHDYCRVCDEDFKDDEALHFHKMQSEKHVVCNICGVEFKSEPGRDRHAKQMHAASQNVQCRGCSKVFARGSGLLLHFEQNACKPLQSFYLADSQIHGKVMLESNRALLAMEMEQLQAIAAKKLLARGEMSVRTSAASESEGGVRLQPSILDDLPSQSVKGRQDDGSTEFENLIDHASMRSIPQDNLQKPLIPTSSRTQSLAASASSGDSTVTAKAWAGKYPTLQPQNKAQIDAENQDLQSGMDNLSVSGSIKSFGSGPWGMGSGSSVWGNSAQKLFPNARPTPVPEDVNLDNLRTIDVGEDAAQAAGMKGTMLRANSGDGLFTCPFPNCGTSAKDTFQIIEHIQTHRGVDNRCSACLRTFGSASALVAHMESPSTRCNIRATRNFNNAIHIVSGGFLGAYGRLEDGTVRLESQKKPASFW</sequence>
<evidence type="ECO:0000313" key="11">
    <source>
        <dbReference type="EMBL" id="CAF9937960.1"/>
    </source>
</evidence>
<dbReference type="PANTHER" id="PTHR46179">
    <property type="entry name" value="ZINC FINGER PROTEIN"/>
    <property type="match status" value="1"/>
</dbReference>
<feature type="compositionally biased region" description="Polar residues" evidence="9">
    <location>
        <begin position="30"/>
        <end position="46"/>
    </location>
</feature>
<accession>A0A8H3IXM4</accession>
<keyword evidence="6" id="KW-0804">Transcription</keyword>
<evidence type="ECO:0000256" key="6">
    <source>
        <dbReference type="ARBA" id="ARBA00023163"/>
    </source>
</evidence>
<reference evidence="11" key="1">
    <citation type="submission" date="2021-03" db="EMBL/GenBank/DDBJ databases">
        <authorList>
            <person name="Tagirdzhanova G."/>
        </authorList>
    </citation>
    <scope>NUCLEOTIDE SEQUENCE</scope>
</reference>
<gene>
    <name evidence="11" type="ORF">HETSPECPRED_000722</name>
</gene>
<feature type="region of interest" description="Disordered" evidence="9">
    <location>
        <begin position="1"/>
        <end position="75"/>
    </location>
</feature>
<dbReference type="SUPFAM" id="SSF57667">
    <property type="entry name" value="beta-beta-alpha zinc fingers"/>
    <property type="match status" value="1"/>
</dbReference>
<evidence type="ECO:0000256" key="4">
    <source>
        <dbReference type="ARBA" id="ARBA00022833"/>
    </source>
</evidence>
<dbReference type="InterPro" id="IPR036236">
    <property type="entry name" value="Znf_C2H2_sf"/>
</dbReference>
<evidence type="ECO:0000256" key="8">
    <source>
        <dbReference type="PROSITE-ProRule" id="PRU00042"/>
    </source>
</evidence>
<keyword evidence="12" id="KW-1185">Reference proteome</keyword>
<evidence type="ECO:0000256" key="5">
    <source>
        <dbReference type="ARBA" id="ARBA00023015"/>
    </source>
</evidence>
<dbReference type="PROSITE" id="PS50157">
    <property type="entry name" value="ZINC_FINGER_C2H2_2"/>
    <property type="match status" value="1"/>
</dbReference>
<dbReference type="InterPro" id="IPR051061">
    <property type="entry name" value="Zinc_finger_trans_reg"/>
</dbReference>
<evidence type="ECO:0000256" key="3">
    <source>
        <dbReference type="ARBA" id="ARBA00022771"/>
    </source>
</evidence>
<dbReference type="PROSITE" id="PS00028">
    <property type="entry name" value="ZINC_FINGER_C2H2_1"/>
    <property type="match status" value="2"/>
</dbReference>
<keyword evidence="4" id="KW-0862">Zinc</keyword>
<dbReference type="GO" id="GO:0006357">
    <property type="term" value="P:regulation of transcription by RNA polymerase II"/>
    <property type="evidence" value="ECO:0007669"/>
    <property type="project" value="TreeGrafter"/>
</dbReference>
<dbReference type="AlphaFoldDB" id="A0A8H3IXM4"/>
<dbReference type="Pfam" id="PF24666">
    <property type="entry name" value="zf-C2H2_fungi_2"/>
    <property type="match status" value="1"/>
</dbReference>
<organism evidence="11 12">
    <name type="scientific">Heterodermia speciosa</name>
    <dbReference type="NCBI Taxonomy" id="116794"/>
    <lineage>
        <taxon>Eukaryota</taxon>
        <taxon>Fungi</taxon>
        <taxon>Dikarya</taxon>
        <taxon>Ascomycota</taxon>
        <taxon>Pezizomycotina</taxon>
        <taxon>Lecanoromycetes</taxon>
        <taxon>OSLEUM clade</taxon>
        <taxon>Lecanoromycetidae</taxon>
        <taxon>Caliciales</taxon>
        <taxon>Physciaceae</taxon>
        <taxon>Heterodermia</taxon>
    </lineage>
</organism>
<keyword evidence="2" id="KW-0479">Metal-binding</keyword>
<name>A0A8H3IXM4_9LECA</name>
<keyword evidence="5" id="KW-0805">Transcription regulation</keyword>
<evidence type="ECO:0000256" key="7">
    <source>
        <dbReference type="ARBA" id="ARBA00023242"/>
    </source>
</evidence>
<feature type="domain" description="C2H2-type" evidence="10">
    <location>
        <begin position="78"/>
        <end position="103"/>
    </location>
</feature>
<evidence type="ECO:0000256" key="9">
    <source>
        <dbReference type="SAM" id="MobiDB-lite"/>
    </source>
</evidence>
<keyword evidence="3 8" id="KW-0863">Zinc-finger</keyword>
<dbReference type="GO" id="GO:0008270">
    <property type="term" value="F:zinc ion binding"/>
    <property type="evidence" value="ECO:0007669"/>
    <property type="project" value="UniProtKB-KW"/>
</dbReference>
<feature type="compositionally biased region" description="Low complexity" evidence="9">
    <location>
        <begin position="1"/>
        <end position="19"/>
    </location>
</feature>
<dbReference type="GO" id="GO:0005634">
    <property type="term" value="C:nucleus"/>
    <property type="evidence" value="ECO:0007669"/>
    <property type="project" value="UniProtKB-SubCell"/>
</dbReference>
<dbReference type="PANTHER" id="PTHR46179:SF13">
    <property type="entry name" value="C2H2-TYPE DOMAIN-CONTAINING PROTEIN"/>
    <property type="match status" value="1"/>
</dbReference>
<dbReference type="SMART" id="SM00355">
    <property type="entry name" value="ZnF_C2H2"/>
    <property type="match status" value="6"/>
</dbReference>
<dbReference type="Proteomes" id="UP000664521">
    <property type="component" value="Unassembled WGS sequence"/>
</dbReference>
<comment type="subcellular location">
    <subcellularLocation>
        <location evidence="1">Nucleus</location>
    </subcellularLocation>
</comment>
<feature type="region of interest" description="Disordered" evidence="9">
    <location>
        <begin position="234"/>
        <end position="307"/>
    </location>
</feature>
<proteinExistence type="predicted"/>
<evidence type="ECO:0000256" key="1">
    <source>
        <dbReference type="ARBA" id="ARBA00004123"/>
    </source>
</evidence>
<comment type="caution">
    <text evidence="11">The sequence shown here is derived from an EMBL/GenBank/DDBJ whole genome shotgun (WGS) entry which is preliminary data.</text>
</comment>
<dbReference type="Gene3D" id="3.30.160.60">
    <property type="entry name" value="Classic Zinc Finger"/>
    <property type="match status" value="2"/>
</dbReference>
<dbReference type="EMBL" id="CAJPDS010000107">
    <property type="protein sequence ID" value="CAF9937960.1"/>
    <property type="molecule type" value="Genomic_DNA"/>
</dbReference>
<evidence type="ECO:0000259" key="10">
    <source>
        <dbReference type="PROSITE" id="PS50157"/>
    </source>
</evidence>
<evidence type="ECO:0000256" key="2">
    <source>
        <dbReference type="ARBA" id="ARBA00022723"/>
    </source>
</evidence>
<keyword evidence="7" id="KW-0539">Nucleus</keyword>